<organism evidence="2 3">
    <name type="scientific">Thalassiosira oceanica</name>
    <name type="common">Marine diatom</name>
    <dbReference type="NCBI Taxonomy" id="159749"/>
    <lineage>
        <taxon>Eukaryota</taxon>
        <taxon>Sar</taxon>
        <taxon>Stramenopiles</taxon>
        <taxon>Ochrophyta</taxon>
        <taxon>Bacillariophyta</taxon>
        <taxon>Coscinodiscophyceae</taxon>
        <taxon>Thalassiosirophycidae</taxon>
        <taxon>Thalassiosirales</taxon>
        <taxon>Thalassiosiraceae</taxon>
        <taxon>Thalassiosira</taxon>
    </lineage>
</organism>
<evidence type="ECO:0000313" key="2">
    <source>
        <dbReference type="EMBL" id="EJK66031.1"/>
    </source>
</evidence>
<dbReference type="AlphaFoldDB" id="K0SYE4"/>
<dbReference type="Proteomes" id="UP000266841">
    <property type="component" value="Unassembled WGS sequence"/>
</dbReference>
<feature type="region of interest" description="Disordered" evidence="1">
    <location>
        <begin position="1"/>
        <end position="47"/>
    </location>
</feature>
<protein>
    <submittedName>
        <fullName evidence="2">Uncharacterized protein</fullName>
    </submittedName>
</protein>
<gene>
    <name evidence="2" type="ORF">THAOC_13067</name>
</gene>
<evidence type="ECO:0000256" key="1">
    <source>
        <dbReference type="SAM" id="MobiDB-lite"/>
    </source>
</evidence>
<proteinExistence type="predicted"/>
<dbReference type="EMBL" id="AGNL01015313">
    <property type="protein sequence ID" value="EJK66031.1"/>
    <property type="molecule type" value="Genomic_DNA"/>
</dbReference>
<comment type="caution">
    <text evidence="2">The sequence shown here is derived from an EMBL/GenBank/DDBJ whole genome shotgun (WGS) entry which is preliminary data.</text>
</comment>
<name>K0SYE4_THAOC</name>
<feature type="compositionally biased region" description="Polar residues" evidence="1">
    <location>
        <begin position="88"/>
        <end position="99"/>
    </location>
</feature>
<evidence type="ECO:0000313" key="3">
    <source>
        <dbReference type="Proteomes" id="UP000266841"/>
    </source>
</evidence>
<sequence>MGMKLRSGKRLFPNKWKGMKLRSGRRVGPPDVDNRRSGRVSRGGANAADIANPAAVNIVDAVPLQPDNVPSNNDEDTVSAEEPPLQPDNVTSMVDTDCE</sequence>
<keyword evidence="3" id="KW-1185">Reference proteome</keyword>
<feature type="region of interest" description="Disordered" evidence="1">
    <location>
        <begin position="63"/>
        <end position="99"/>
    </location>
</feature>
<reference evidence="2 3" key="1">
    <citation type="journal article" date="2012" name="Genome Biol.">
        <title>Genome and low-iron response of an oceanic diatom adapted to chronic iron limitation.</title>
        <authorList>
            <person name="Lommer M."/>
            <person name="Specht M."/>
            <person name="Roy A.S."/>
            <person name="Kraemer L."/>
            <person name="Andreson R."/>
            <person name="Gutowska M.A."/>
            <person name="Wolf J."/>
            <person name="Bergner S.V."/>
            <person name="Schilhabel M.B."/>
            <person name="Klostermeier U.C."/>
            <person name="Beiko R.G."/>
            <person name="Rosenstiel P."/>
            <person name="Hippler M."/>
            <person name="Laroche J."/>
        </authorList>
    </citation>
    <scope>NUCLEOTIDE SEQUENCE [LARGE SCALE GENOMIC DNA]</scope>
    <source>
        <strain evidence="2 3">CCMP1005</strain>
    </source>
</reference>
<accession>K0SYE4</accession>